<reference evidence="2" key="1">
    <citation type="submission" date="2022-11" db="UniProtKB">
        <authorList>
            <consortium name="WormBaseParasite"/>
        </authorList>
    </citation>
    <scope>IDENTIFICATION</scope>
</reference>
<accession>A0A914QST2</accession>
<organism evidence="1 2">
    <name type="scientific">Panagrolaimus davidi</name>
    <dbReference type="NCBI Taxonomy" id="227884"/>
    <lineage>
        <taxon>Eukaryota</taxon>
        <taxon>Metazoa</taxon>
        <taxon>Ecdysozoa</taxon>
        <taxon>Nematoda</taxon>
        <taxon>Chromadorea</taxon>
        <taxon>Rhabditida</taxon>
        <taxon>Tylenchina</taxon>
        <taxon>Panagrolaimomorpha</taxon>
        <taxon>Panagrolaimoidea</taxon>
        <taxon>Panagrolaimidae</taxon>
        <taxon>Panagrolaimus</taxon>
    </lineage>
</organism>
<sequence length="184" mass="20918">MATKDYNLPLTGISPVFDRGTLKKELSENKNYDSKIERNNNFGWNKSEKLFENLNIWNSEDGVNQKKWKKNIFKESNILSKSSSTLSLHISAYENEASTATNESDSDTTLKAAKLDTKKSGKTWKNVKQLFAQLPLTPISIYEFPRQQESVPKTPEVMQFKTSQRLFNFNNDGGSPKVKTAEKG</sequence>
<evidence type="ECO:0000313" key="2">
    <source>
        <dbReference type="WBParaSite" id="PDA_v2.g6582.t1"/>
    </source>
</evidence>
<name>A0A914QST2_9BILA</name>
<protein>
    <submittedName>
        <fullName evidence="2">Uncharacterized protein</fullName>
    </submittedName>
</protein>
<proteinExistence type="predicted"/>
<keyword evidence="1" id="KW-1185">Reference proteome</keyword>
<dbReference type="Proteomes" id="UP000887578">
    <property type="component" value="Unplaced"/>
</dbReference>
<dbReference type="AlphaFoldDB" id="A0A914QST2"/>
<dbReference type="WBParaSite" id="PDA_v2.g6582.t1">
    <property type="protein sequence ID" value="PDA_v2.g6582.t1"/>
    <property type="gene ID" value="PDA_v2.g6582"/>
</dbReference>
<evidence type="ECO:0000313" key="1">
    <source>
        <dbReference type="Proteomes" id="UP000887578"/>
    </source>
</evidence>